<dbReference type="PANTHER" id="PTHR30012:SF0">
    <property type="entry name" value="TYPE II SECRETION SYSTEM PROTEIN F-RELATED"/>
    <property type="match status" value="1"/>
</dbReference>
<dbReference type="Gene3D" id="1.20.81.30">
    <property type="entry name" value="Type II secretion system (T2SS), domain F"/>
    <property type="match status" value="1"/>
</dbReference>
<dbReference type="AlphaFoldDB" id="K1XX11"/>
<dbReference type="GO" id="GO:0005886">
    <property type="term" value="C:plasma membrane"/>
    <property type="evidence" value="ECO:0007669"/>
    <property type="project" value="UniProtKB-SubCell"/>
</dbReference>
<dbReference type="EMBL" id="AMFJ01034290">
    <property type="protein sequence ID" value="EKD29752.1"/>
    <property type="molecule type" value="Genomic_DNA"/>
</dbReference>
<keyword evidence="5" id="KW-1133">Transmembrane helix</keyword>
<evidence type="ECO:0000256" key="1">
    <source>
        <dbReference type="ARBA" id="ARBA00004651"/>
    </source>
</evidence>
<evidence type="ECO:0000256" key="4">
    <source>
        <dbReference type="ARBA" id="ARBA00022692"/>
    </source>
</evidence>
<reference evidence="8" key="1">
    <citation type="journal article" date="2012" name="Science">
        <title>Fermentation, hydrogen, and sulfur metabolism in multiple uncultivated bacterial phyla.</title>
        <authorList>
            <person name="Wrighton K.C."/>
            <person name="Thomas B.C."/>
            <person name="Sharon I."/>
            <person name="Miller C.S."/>
            <person name="Castelle C.J."/>
            <person name="VerBerkmoes N.C."/>
            <person name="Wilkins M.J."/>
            <person name="Hettich R.L."/>
            <person name="Lipton M.S."/>
            <person name="Williams K.H."/>
            <person name="Long P.E."/>
            <person name="Banfield J.F."/>
        </authorList>
    </citation>
    <scope>NUCLEOTIDE SEQUENCE [LARGE SCALE GENOMIC DNA]</scope>
</reference>
<dbReference type="InterPro" id="IPR018076">
    <property type="entry name" value="T2SS_GspF_dom"/>
</dbReference>
<evidence type="ECO:0000256" key="3">
    <source>
        <dbReference type="ARBA" id="ARBA00022475"/>
    </source>
</evidence>
<dbReference type="PANTHER" id="PTHR30012">
    <property type="entry name" value="GENERAL SECRETION PATHWAY PROTEIN"/>
    <property type="match status" value="1"/>
</dbReference>
<comment type="subcellular location">
    <subcellularLocation>
        <location evidence="1">Cell membrane</location>
        <topology evidence="1">Multi-pass membrane protein</topology>
    </subcellularLocation>
</comment>
<evidence type="ECO:0000256" key="6">
    <source>
        <dbReference type="ARBA" id="ARBA00023136"/>
    </source>
</evidence>
<evidence type="ECO:0000256" key="2">
    <source>
        <dbReference type="ARBA" id="ARBA00005745"/>
    </source>
</evidence>
<keyword evidence="4" id="KW-0812">Transmembrane</keyword>
<organism evidence="8">
    <name type="scientific">uncultured bacterium</name>
    <name type="common">gcode 4</name>
    <dbReference type="NCBI Taxonomy" id="1234023"/>
    <lineage>
        <taxon>Bacteria</taxon>
        <taxon>environmental samples</taxon>
    </lineage>
</organism>
<accession>K1XX11</accession>
<proteinExistence type="inferred from homology"/>
<feature type="non-terminal residue" evidence="8">
    <location>
        <position position="131"/>
    </location>
</feature>
<comment type="similarity">
    <text evidence="2">Belongs to the GSP F family.</text>
</comment>
<keyword evidence="3" id="KW-1003">Cell membrane</keyword>
<protein>
    <recommendedName>
        <fullName evidence="7">Type II secretion system protein GspF domain-containing protein</fullName>
    </recommendedName>
</protein>
<name>K1XX11_9BACT</name>
<comment type="caution">
    <text evidence="8">The sequence shown here is derived from an EMBL/GenBank/DDBJ whole genome shotgun (WGS) entry which is preliminary data.</text>
</comment>
<evidence type="ECO:0000313" key="8">
    <source>
        <dbReference type="EMBL" id="EKD29752.1"/>
    </source>
</evidence>
<keyword evidence="6" id="KW-0472">Membrane</keyword>
<evidence type="ECO:0000259" key="7">
    <source>
        <dbReference type="Pfam" id="PF00482"/>
    </source>
</evidence>
<dbReference type="InterPro" id="IPR042094">
    <property type="entry name" value="T2SS_GspF_sf"/>
</dbReference>
<dbReference type="InterPro" id="IPR003004">
    <property type="entry name" value="GspF/PilC"/>
</dbReference>
<feature type="domain" description="Type II secretion system protein GspF" evidence="7">
    <location>
        <begin position="27"/>
        <end position="131"/>
    </location>
</feature>
<dbReference type="Pfam" id="PF00482">
    <property type="entry name" value="T2SSF"/>
    <property type="match status" value="1"/>
</dbReference>
<sequence>MSNQATNPEIQEVRFWHTITSKEKALFYEHLANMVDGGVPVIASLRSFLDKNKNPKLEAEIMSLLIFVESGDSFSIAMKKLPSVFDRREIAIIEAGEQSGTMQRSFESLAAELRNTEELKAKVKWALTYPL</sequence>
<gene>
    <name evidence="8" type="ORF">ACD_78C00290G0002</name>
</gene>
<evidence type="ECO:0000256" key="5">
    <source>
        <dbReference type="ARBA" id="ARBA00022989"/>
    </source>
</evidence>